<dbReference type="WBParaSite" id="jg18557">
    <property type="protein sequence ID" value="jg18557"/>
    <property type="gene ID" value="jg18557"/>
</dbReference>
<proteinExistence type="predicted"/>
<evidence type="ECO:0000313" key="1">
    <source>
        <dbReference type="Proteomes" id="UP000887574"/>
    </source>
</evidence>
<accession>A0A915DDT9</accession>
<organism evidence="1 2">
    <name type="scientific">Ditylenchus dipsaci</name>
    <dbReference type="NCBI Taxonomy" id="166011"/>
    <lineage>
        <taxon>Eukaryota</taxon>
        <taxon>Metazoa</taxon>
        <taxon>Ecdysozoa</taxon>
        <taxon>Nematoda</taxon>
        <taxon>Chromadorea</taxon>
        <taxon>Rhabditida</taxon>
        <taxon>Tylenchina</taxon>
        <taxon>Tylenchomorpha</taxon>
        <taxon>Sphaerularioidea</taxon>
        <taxon>Anguinidae</taxon>
        <taxon>Anguininae</taxon>
        <taxon>Ditylenchus</taxon>
    </lineage>
</organism>
<sequence>MEPIVQTRDELSNYARGLPEELPTNFMICSEWLQVDQLTGLRIGDIIEFDMCETTRFGIFVGNGEGKIIVATPLEPNMEVGIANLSSGNARVNNSSDQWRPHQPPKEIVLEAASQIGDLVHLDSSQFVAECRYGSVFDVPVIHGFDMGWISAYKGLNIVNVDQRKSLQPKIALALTCRYELKYNIMQIDKEIESKELIMVLDSDPVRDLVQTQDDEVFCKFVYSSLAIRIHLIMNKGRAFQRPVSQEFDQIHARVVRNGRTISEKMFELIEWMIKFSGEAKLEIAEIDAVAHNLNLLISVMTDDKKSKMELPHEVAPKTVVHHRNSR</sequence>
<evidence type="ECO:0000313" key="2">
    <source>
        <dbReference type="WBParaSite" id="jg18557"/>
    </source>
</evidence>
<dbReference type="AlphaFoldDB" id="A0A915DDT9"/>
<name>A0A915DDT9_9BILA</name>
<reference evidence="2" key="1">
    <citation type="submission" date="2022-11" db="UniProtKB">
        <authorList>
            <consortium name="WormBaseParasite"/>
        </authorList>
    </citation>
    <scope>IDENTIFICATION</scope>
</reference>
<keyword evidence="1" id="KW-1185">Reference proteome</keyword>
<protein>
    <submittedName>
        <fullName evidence="2">Uncharacterized protein</fullName>
    </submittedName>
</protein>
<dbReference type="Proteomes" id="UP000887574">
    <property type="component" value="Unplaced"/>
</dbReference>